<organism evidence="1 2">
    <name type="scientific">Marinilactibacillus piezotolerans</name>
    <dbReference type="NCBI Taxonomy" id="258723"/>
    <lineage>
        <taxon>Bacteria</taxon>
        <taxon>Bacillati</taxon>
        <taxon>Bacillota</taxon>
        <taxon>Bacilli</taxon>
        <taxon>Lactobacillales</taxon>
        <taxon>Carnobacteriaceae</taxon>
        <taxon>Marinilactibacillus</taxon>
    </lineage>
</organism>
<dbReference type="EMBL" id="FOSJ01000001">
    <property type="protein sequence ID" value="SFJ83114.1"/>
    <property type="molecule type" value="Genomic_DNA"/>
</dbReference>
<dbReference type="Pfam" id="PF16264">
    <property type="entry name" value="SatD"/>
    <property type="match status" value="1"/>
</dbReference>
<gene>
    <name evidence="1" type="ORF">SAMN04488569_100119</name>
</gene>
<dbReference type="Proteomes" id="UP000199589">
    <property type="component" value="Unassembled WGS sequence"/>
</dbReference>
<protein>
    <submittedName>
        <fullName evidence="1">SatD family (SatD)</fullName>
    </submittedName>
</protein>
<keyword evidence="2" id="KW-1185">Reference proteome</keyword>
<proteinExistence type="predicted"/>
<dbReference type="AlphaFoldDB" id="A0A1I3UHZ9"/>
<dbReference type="OrthoDB" id="3197351at2"/>
<dbReference type="InterPro" id="IPR032580">
    <property type="entry name" value="SatD"/>
</dbReference>
<sequence length="237" mass="27301">MESKLSIAVIADIIASKKIENRAPLQEILNEILKTVNTNFNDQIESYLTITLGDEFQGIIKDFKTTFLIIDLIDTQLKTLTKSILKEEVTLRWGIGVGELVTPIKDKTISIGSDGPVYWNARNAIEKVHSHNDHGNTTEKLVSETLEDDFFNSIIRIQNVIKNQWTTTQQDTVSILLKEFGYEEVNNQKLKILLNQKLNKDYSEQTISKRVISTHIKQYVQSRIQLAERLEDWRKLK</sequence>
<evidence type="ECO:0000313" key="1">
    <source>
        <dbReference type="EMBL" id="SFJ83114.1"/>
    </source>
</evidence>
<name>A0A1I3UHZ9_9LACT</name>
<reference evidence="2" key="1">
    <citation type="submission" date="2016-10" db="EMBL/GenBank/DDBJ databases">
        <authorList>
            <person name="Varghese N."/>
            <person name="Submissions S."/>
        </authorList>
    </citation>
    <scope>NUCLEOTIDE SEQUENCE [LARGE SCALE GENOMIC DNA]</scope>
    <source>
        <strain evidence="2">DSM 16108</strain>
    </source>
</reference>
<evidence type="ECO:0000313" key="2">
    <source>
        <dbReference type="Proteomes" id="UP000199589"/>
    </source>
</evidence>
<dbReference type="RefSeq" id="WP_072694899.1">
    <property type="nucleotide sequence ID" value="NZ_FOSJ01000001.1"/>
</dbReference>
<accession>A0A1I3UHZ9</accession>